<dbReference type="HOGENOM" id="CLU_043828_0_0_1"/>
<evidence type="ECO:0000313" key="2">
    <source>
        <dbReference type="EMBL" id="EMC91746.1"/>
    </source>
</evidence>
<proteinExistence type="predicted"/>
<keyword evidence="3" id="KW-1185">Reference proteome</keyword>
<dbReference type="GeneID" id="19113655"/>
<feature type="compositionally biased region" description="Basic and acidic residues" evidence="1">
    <location>
        <begin position="112"/>
        <end position="128"/>
    </location>
</feature>
<dbReference type="Proteomes" id="UP000011761">
    <property type="component" value="Unassembled WGS sequence"/>
</dbReference>
<dbReference type="OrthoDB" id="5286775at2759"/>
<evidence type="ECO:0000313" key="3">
    <source>
        <dbReference type="Proteomes" id="UP000011761"/>
    </source>
</evidence>
<dbReference type="eggNOG" id="ENOG502S7BG">
    <property type="taxonomic scope" value="Eukaryota"/>
</dbReference>
<feature type="compositionally biased region" description="Acidic residues" evidence="1">
    <location>
        <begin position="129"/>
        <end position="145"/>
    </location>
</feature>
<evidence type="ECO:0000256" key="1">
    <source>
        <dbReference type="SAM" id="MobiDB-lite"/>
    </source>
</evidence>
<feature type="compositionally biased region" description="Basic and acidic residues" evidence="1">
    <location>
        <begin position="89"/>
        <end position="98"/>
    </location>
</feature>
<dbReference type="EMBL" id="KB445563">
    <property type="protein sequence ID" value="EMC91746.1"/>
    <property type="molecule type" value="Genomic_DNA"/>
</dbReference>
<name>M2M553_BAUPA</name>
<organism evidence="2 3">
    <name type="scientific">Baudoinia panamericana (strain UAMH 10762)</name>
    <name type="common">Angels' share fungus</name>
    <name type="synonym">Baudoinia compniacensis (strain UAMH 10762)</name>
    <dbReference type="NCBI Taxonomy" id="717646"/>
    <lineage>
        <taxon>Eukaryota</taxon>
        <taxon>Fungi</taxon>
        <taxon>Dikarya</taxon>
        <taxon>Ascomycota</taxon>
        <taxon>Pezizomycotina</taxon>
        <taxon>Dothideomycetes</taxon>
        <taxon>Dothideomycetidae</taxon>
        <taxon>Mycosphaerellales</taxon>
        <taxon>Teratosphaeriaceae</taxon>
        <taxon>Baudoinia</taxon>
    </lineage>
</organism>
<protein>
    <submittedName>
        <fullName evidence="2">Uncharacterized protein</fullName>
    </submittedName>
</protein>
<dbReference type="AlphaFoldDB" id="M2M553"/>
<dbReference type="KEGG" id="bcom:BAUCODRAFT_38882"/>
<feature type="compositionally biased region" description="Polar residues" evidence="1">
    <location>
        <begin position="49"/>
        <end position="64"/>
    </location>
</feature>
<sequence>MALLKRLSDGVWSFLSPKKTGETRKASANTEPRHRNGNRRLSGYDTVRQCRSMTPSNRVSTRRTGSAGLNRKQTHTPGAGAGSRQNVPKMDRYAHDTPMEDDLNAVGYNERAPSHDYRDGDDQYGREDAGEDVDVDEDEDEDMDDLSSSLDNIHVLSKSPSSSRKGYVEDDVDLVNDTTIVISEEEYVQENARRRKLINLPGEQSSRGVSTEELRAAGWDDDHIYLVQRIAMRGFEPLLPLYWQWDYRYMPDLLFAAEDEDAPINSARASHRRAIKALNHLIELGGRMRDCIAIGGPLTPDLQAHRIIKAYLDWADQDANLDPRTSIPLIALETRPADTPAELLTAAIRLRMARLHARYSRAFRVERSIELTPASTTSNSAVTFAYPIPQIYGIISSHTLIAIVAYRSDTTTPEMEDANEVRTVAYFDMKDKDYDVWNALAIAILVCHARDVRLRVAEETGRGVQEASWRREGEQEEDVDL</sequence>
<gene>
    <name evidence="2" type="ORF">BAUCODRAFT_38882</name>
</gene>
<reference evidence="2 3" key="1">
    <citation type="journal article" date="2012" name="PLoS Pathog.">
        <title>Diverse lifestyles and strategies of plant pathogenesis encoded in the genomes of eighteen Dothideomycetes fungi.</title>
        <authorList>
            <person name="Ohm R.A."/>
            <person name="Feau N."/>
            <person name="Henrissat B."/>
            <person name="Schoch C.L."/>
            <person name="Horwitz B.A."/>
            <person name="Barry K.W."/>
            <person name="Condon B.J."/>
            <person name="Copeland A.C."/>
            <person name="Dhillon B."/>
            <person name="Glaser F."/>
            <person name="Hesse C.N."/>
            <person name="Kosti I."/>
            <person name="LaButti K."/>
            <person name="Lindquist E.A."/>
            <person name="Lucas S."/>
            <person name="Salamov A.A."/>
            <person name="Bradshaw R.E."/>
            <person name="Ciuffetti L."/>
            <person name="Hamelin R.C."/>
            <person name="Kema G.H.J."/>
            <person name="Lawrence C."/>
            <person name="Scott J.A."/>
            <person name="Spatafora J.W."/>
            <person name="Turgeon B.G."/>
            <person name="de Wit P.J.G.M."/>
            <person name="Zhong S."/>
            <person name="Goodwin S.B."/>
            <person name="Grigoriev I.V."/>
        </authorList>
    </citation>
    <scope>NUCLEOTIDE SEQUENCE [LARGE SCALE GENOMIC DNA]</scope>
    <source>
        <strain evidence="2 3">UAMH 10762</strain>
    </source>
</reference>
<feature type="region of interest" description="Disordered" evidence="1">
    <location>
        <begin position="14"/>
        <end position="148"/>
    </location>
</feature>
<accession>M2M553</accession>
<dbReference type="OMA" id="RDAWHTR"/>
<dbReference type="RefSeq" id="XP_007680909.1">
    <property type="nucleotide sequence ID" value="XM_007682719.1"/>
</dbReference>